<protein>
    <recommendedName>
        <fullName evidence="3">Copper chaperone CopZ</fullName>
    </recommendedName>
</protein>
<dbReference type="InterPro" id="IPR006121">
    <property type="entry name" value="HMA_dom"/>
</dbReference>
<organism evidence="1 2">
    <name type="scientific">Pedobacter segetis</name>
    <dbReference type="NCBI Taxonomy" id="2793069"/>
    <lineage>
        <taxon>Bacteria</taxon>
        <taxon>Pseudomonadati</taxon>
        <taxon>Bacteroidota</taxon>
        <taxon>Sphingobacteriia</taxon>
        <taxon>Sphingobacteriales</taxon>
        <taxon>Sphingobacteriaceae</taxon>
        <taxon>Pedobacter</taxon>
    </lineage>
</organism>
<dbReference type="Gene3D" id="3.30.70.100">
    <property type="match status" value="1"/>
</dbReference>
<accession>A0ABS1BHS8</accession>
<dbReference type="RefSeq" id="WP_200585195.1">
    <property type="nucleotide sequence ID" value="NZ_JAEHFY010000006.1"/>
</dbReference>
<keyword evidence="2" id="KW-1185">Reference proteome</keyword>
<evidence type="ECO:0008006" key="3">
    <source>
        <dbReference type="Google" id="ProtNLM"/>
    </source>
</evidence>
<dbReference type="InterPro" id="IPR036163">
    <property type="entry name" value="HMA_dom_sf"/>
</dbReference>
<sequence>METLKFKTSLKCGGCVAAIQPKMDALQNIEKWEVDLSQPVKILTVEGHQLNEHEIVAAVKDSGYTADKI</sequence>
<gene>
    <name evidence="1" type="ORF">I5M32_05545</name>
</gene>
<dbReference type="CDD" id="cd00371">
    <property type="entry name" value="HMA"/>
    <property type="match status" value="1"/>
</dbReference>
<proteinExistence type="predicted"/>
<name>A0ABS1BHS8_9SPHI</name>
<evidence type="ECO:0000313" key="2">
    <source>
        <dbReference type="Proteomes" id="UP000660024"/>
    </source>
</evidence>
<dbReference type="Proteomes" id="UP000660024">
    <property type="component" value="Unassembled WGS sequence"/>
</dbReference>
<dbReference type="EMBL" id="JAEHFY010000006">
    <property type="protein sequence ID" value="MBK0382420.1"/>
    <property type="molecule type" value="Genomic_DNA"/>
</dbReference>
<evidence type="ECO:0000313" key="1">
    <source>
        <dbReference type="EMBL" id="MBK0382420.1"/>
    </source>
</evidence>
<reference evidence="1 2" key="1">
    <citation type="submission" date="2020-12" db="EMBL/GenBank/DDBJ databases">
        <title>Bacterial novel species Pedobacter sp. SD-b isolated from soil.</title>
        <authorList>
            <person name="Jung H.-Y."/>
        </authorList>
    </citation>
    <scope>NUCLEOTIDE SEQUENCE [LARGE SCALE GENOMIC DNA]</scope>
    <source>
        <strain evidence="1 2">SD-b</strain>
    </source>
</reference>
<comment type="caution">
    <text evidence="1">The sequence shown here is derived from an EMBL/GenBank/DDBJ whole genome shotgun (WGS) entry which is preliminary data.</text>
</comment>
<dbReference type="SUPFAM" id="SSF55008">
    <property type="entry name" value="HMA, heavy metal-associated domain"/>
    <property type="match status" value="1"/>
</dbReference>